<organism evidence="2 3">
    <name type="scientific">Thalictrum thalictroides</name>
    <name type="common">Rue-anemone</name>
    <name type="synonym">Anemone thalictroides</name>
    <dbReference type="NCBI Taxonomy" id="46969"/>
    <lineage>
        <taxon>Eukaryota</taxon>
        <taxon>Viridiplantae</taxon>
        <taxon>Streptophyta</taxon>
        <taxon>Embryophyta</taxon>
        <taxon>Tracheophyta</taxon>
        <taxon>Spermatophyta</taxon>
        <taxon>Magnoliopsida</taxon>
        <taxon>Ranunculales</taxon>
        <taxon>Ranunculaceae</taxon>
        <taxon>Thalictroideae</taxon>
        <taxon>Thalictrum</taxon>
    </lineage>
</organism>
<proteinExistence type="predicted"/>
<evidence type="ECO:0000313" key="2">
    <source>
        <dbReference type="EMBL" id="KAF5184736.1"/>
    </source>
</evidence>
<evidence type="ECO:0000313" key="3">
    <source>
        <dbReference type="Proteomes" id="UP000554482"/>
    </source>
</evidence>
<sequence>MGDDVIMLAESGSVMISLTICLVTLDLLDFKEDSRCQTLIVTDSIDSDAEVGKDMAQLGRHLGVRVHVHDVPDDSRDPWHDDAGDEIKEAPKP</sequence>
<dbReference type="AlphaFoldDB" id="A0A7J6VHZ8"/>
<protein>
    <submittedName>
        <fullName evidence="2">Uncharacterized protein</fullName>
    </submittedName>
</protein>
<comment type="caution">
    <text evidence="2">The sequence shown here is derived from an EMBL/GenBank/DDBJ whole genome shotgun (WGS) entry which is preliminary data.</text>
</comment>
<dbReference type="Proteomes" id="UP000554482">
    <property type="component" value="Unassembled WGS sequence"/>
</dbReference>
<evidence type="ECO:0000256" key="1">
    <source>
        <dbReference type="SAM" id="MobiDB-lite"/>
    </source>
</evidence>
<dbReference type="EMBL" id="JABWDY010031658">
    <property type="protein sequence ID" value="KAF5184736.1"/>
    <property type="molecule type" value="Genomic_DNA"/>
</dbReference>
<keyword evidence="3" id="KW-1185">Reference proteome</keyword>
<feature type="region of interest" description="Disordered" evidence="1">
    <location>
        <begin position="71"/>
        <end position="93"/>
    </location>
</feature>
<accession>A0A7J6VHZ8</accession>
<name>A0A7J6VHZ8_THATH</name>
<gene>
    <name evidence="2" type="ORF">FRX31_025675</name>
</gene>
<reference evidence="2 3" key="1">
    <citation type="submission" date="2020-06" db="EMBL/GenBank/DDBJ databases">
        <title>Transcriptomic and genomic resources for Thalictrum thalictroides and T. hernandezii: Facilitating candidate gene discovery in an emerging model plant lineage.</title>
        <authorList>
            <person name="Arias T."/>
            <person name="Riano-Pachon D.M."/>
            <person name="Di Stilio V.S."/>
        </authorList>
    </citation>
    <scope>NUCLEOTIDE SEQUENCE [LARGE SCALE GENOMIC DNA]</scope>
    <source>
        <strain evidence="3">cv. WT478/WT964</strain>
        <tissue evidence="2">Leaves</tissue>
    </source>
</reference>